<evidence type="ECO:0000313" key="3">
    <source>
        <dbReference type="EMBL" id="CAG2251204.1"/>
    </source>
</evidence>
<evidence type="ECO:0000259" key="2">
    <source>
        <dbReference type="PROSITE" id="PS50975"/>
    </source>
</evidence>
<dbReference type="PANTHER" id="PTHR48066:SF1">
    <property type="entry name" value="CARNOSINE SYNTHASE 1"/>
    <property type="match status" value="1"/>
</dbReference>
<keyword evidence="4" id="KW-1185">Reference proteome</keyword>
<keyword evidence="1" id="KW-0547">Nucleotide-binding</keyword>
<dbReference type="EC" id="6.3.2.11" evidence="3"/>
<dbReference type="GO" id="GO:0046872">
    <property type="term" value="F:metal ion binding"/>
    <property type="evidence" value="ECO:0007669"/>
    <property type="project" value="InterPro"/>
</dbReference>
<dbReference type="GO" id="GO:0047730">
    <property type="term" value="F:carnosine synthase activity"/>
    <property type="evidence" value="ECO:0007669"/>
    <property type="project" value="UniProtKB-EC"/>
</dbReference>
<evidence type="ECO:0000313" key="4">
    <source>
        <dbReference type="Proteomes" id="UP000683360"/>
    </source>
</evidence>
<name>A0A8S3V0B4_MYTED</name>
<accession>A0A8S3V0B4</accession>
<gene>
    <name evidence="3" type="ORF">MEDL_62867</name>
</gene>
<comment type="caution">
    <text evidence="3">The sequence shown here is derived from an EMBL/GenBank/DDBJ whole genome shotgun (WGS) entry which is preliminary data.</text>
</comment>
<dbReference type="Gene3D" id="3.30.470.20">
    <property type="entry name" value="ATP-grasp fold, B domain"/>
    <property type="match status" value="1"/>
</dbReference>
<dbReference type="InterPro" id="IPR011761">
    <property type="entry name" value="ATP-grasp"/>
</dbReference>
<dbReference type="AlphaFoldDB" id="A0A8S3V0B4"/>
<dbReference type="Proteomes" id="UP000683360">
    <property type="component" value="Unassembled WGS sequence"/>
</dbReference>
<proteinExistence type="predicted"/>
<feature type="domain" description="ATP-grasp" evidence="2">
    <location>
        <begin position="643"/>
        <end position="847"/>
    </location>
</feature>
<protein>
    <submittedName>
        <fullName evidence="3">CRNS1</fullName>
        <ecNumber evidence="3">6.3.2.11</ecNumber>
    </submittedName>
</protein>
<sequence>MSLSTEESISLMSNLILKDKDNSLPIKNHILQKQEELAHKAVEYTTTCGSYTAWDTDVDLSPPDPSVSLNKDDVNIQDYYNALQYSLFENNLPETFDRTKQPRTRKRDTEVAIVVLASPVECLAILLEGGRQCPGDMLLVLSPTWVVKEKSNKGEGLHSLLVKKAIVFDRSGTTYVDVFPTPRRCSYFVNFFTKAITDGQRNDGVELEQDLDCPMSSSVELCKYVDDKLLSRIWMAEAGVNYPETLAIAYKPSYEYNIPEDANMKVLIVENKDGIDNYVEENVRQFLNMERVRSFEKIVVKPSGTMWHGSRCVTFHKVKNVEEICKAVLDLLTLLELENTVLVETFYQPVEAANPELADYSFRWRTNVCRRVDDTPITTQMVCGIGLKHQPINGDNTIPQTFETTMKMWNMEEDEMNRLLDKVSTGSEKIMERIIEYERGLSTDIKGGVGARTELIGIDYVLGMVDGQLEAVGIEVNSHDCTINCQLFEFLNPHRQGEAVKPLVETMIRRSQLFAMQDKTVVVVGAGGFSKKFIWESFKSFGINVVLVEPNKSCFGASRCTKFIQYDFLDHKQDETHATAIIKILKDEGIDVDGCVTFWEDCGPLAATICDMLKLNGPGKRPALIAKRKSWTQNVLRSRTGDIPHFPRSHLYSSICCSIKSEEDVDKALEKIRLPAVLKLEYGSSGVGVKPVADRVECINIWQQLSSILQNDEDHPGVGLGHGNDIMLMERIDGTEHDIDIIIFQRQLIGAFVSDNGPCRTGSYTETAALLPTCLPLDRRGQLITSAYQCCTEIGLVTGVFNVEMKMTKTGPKLIEINARMGGFYLRDWIKTCYGHDLLLYAFMVSLGIRPVISSVQPKCTLMGMMCLSSVHKQQLKNPNSLKFLNALVSGNIVRYNQMEPSLDECGSENDEEPFANIAVMDKNLETAKAKLINIGNALELINTARLHTEPHFTFLKTMKLHFFHTISQVYGKLDNDRIDFIIICKEMLELRETVQKLDNVVQEQSARIYDLETTVTIQRTHIQDLMTDKKTGIEYHRKLERRLKVIENNFVG</sequence>
<dbReference type="PROSITE" id="PS50975">
    <property type="entry name" value="ATP_GRASP"/>
    <property type="match status" value="1"/>
</dbReference>
<dbReference type="SUPFAM" id="SSF56059">
    <property type="entry name" value="Glutathione synthetase ATP-binding domain-like"/>
    <property type="match status" value="1"/>
</dbReference>
<dbReference type="InterPro" id="IPR031046">
    <property type="entry name" value="CARNS1"/>
</dbReference>
<organism evidence="3 4">
    <name type="scientific">Mytilus edulis</name>
    <name type="common">Blue mussel</name>
    <dbReference type="NCBI Taxonomy" id="6550"/>
    <lineage>
        <taxon>Eukaryota</taxon>
        <taxon>Metazoa</taxon>
        <taxon>Spiralia</taxon>
        <taxon>Lophotrochozoa</taxon>
        <taxon>Mollusca</taxon>
        <taxon>Bivalvia</taxon>
        <taxon>Autobranchia</taxon>
        <taxon>Pteriomorphia</taxon>
        <taxon>Mytilida</taxon>
        <taxon>Mytiloidea</taxon>
        <taxon>Mytilidae</taxon>
        <taxon>Mytilinae</taxon>
        <taxon>Mytilus</taxon>
    </lineage>
</organism>
<dbReference type="Pfam" id="PF15632">
    <property type="entry name" value="ATPgrasp_Ter"/>
    <property type="match status" value="1"/>
</dbReference>
<reference evidence="3" key="1">
    <citation type="submission" date="2021-03" db="EMBL/GenBank/DDBJ databases">
        <authorList>
            <person name="Bekaert M."/>
        </authorList>
    </citation>
    <scope>NUCLEOTIDE SEQUENCE</scope>
</reference>
<evidence type="ECO:0000256" key="1">
    <source>
        <dbReference type="PROSITE-ProRule" id="PRU00409"/>
    </source>
</evidence>
<dbReference type="GO" id="GO:0035499">
    <property type="term" value="P:carnosine biosynthetic process"/>
    <property type="evidence" value="ECO:0007669"/>
    <property type="project" value="InterPro"/>
</dbReference>
<dbReference type="OrthoDB" id="6109609at2759"/>
<keyword evidence="1" id="KW-0067">ATP-binding</keyword>
<dbReference type="GO" id="GO:0016887">
    <property type="term" value="F:ATP hydrolysis activity"/>
    <property type="evidence" value="ECO:0007669"/>
    <property type="project" value="InterPro"/>
</dbReference>
<dbReference type="EMBL" id="CAJPWZ010003078">
    <property type="protein sequence ID" value="CAG2251204.1"/>
    <property type="molecule type" value="Genomic_DNA"/>
</dbReference>
<dbReference type="PANTHER" id="PTHR48066">
    <property type="entry name" value="CARNOSINE SYNTHASE 1"/>
    <property type="match status" value="1"/>
</dbReference>
<keyword evidence="3" id="KW-0436">Ligase</keyword>
<dbReference type="GO" id="GO:0005524">
    <property type="term" value="F:ATP binding"/>
    <property type="evidence" value="ECO:0007669"/>
    <property type="project" value="UniProtKB-UniRule"/>
</dbReference>
<dbReference type="Gene3D" id="3.40.50.20">
    <property type="match status" value="1"/>
</dbReference>